<accession>A0AAX4IA45</accession>
<evidence type="ECO:0000313" key="1">
    <source>
        <dbReference type="EMBL" id="WQF80159.1"/>
    </source>
</evidence>
<dbReference type="GeneID" id="87941676"/>
<dbReference type="RefSeq" id="XP_062777383.1">
    <property type="nucleotide sequence ID" value="XM_062921332.1"/>
</dbReference>
<dbReference type="EMBL" id="CP137307">
    <property type="protein sequence ID" value="WQF80159.1"/>
    <property type="molecule type" value="Genomic_DNA"/>
</dbReference>
<organism evidence="1 2">
    <name type="scientific">Colletotrichum destructivum</name>
    <dbReference type="NCBI Taxonomy" id="34406"/>
    <lineage>
        <taxon>Eukaryota</taxon>
        <taxon>Fungi</taxon>
        <taxon>Dikarya</taxon>
        <taxon>Ascomycota</taxon>
        <taxon>Pezizomycotina</taxon>
        <taxon>Sordariomycetes</taxon>
        <taxon>Hypocreomycetidae</taxon>
        <taxon>Glomerellales</taxon>
        <taxon>Glomerellaceae</taxon>
        <taxon>Colletotrichum</taxon>
        <taxon>Colletotrichum destructivum species complex</taxon>
    </lineage>
</organism>
<dbReference type="AlphaFoldDB" id="A0AAX4IA45"/>
<name>A0AAX4IA45_9PEZI</name>
<gene>
    <name evidence="1" type="ORF">CDEST_05173</name>
</gene>
<dbReference type="Proteomes" id="UP001322277">
    <property type="component" value="Chromosome 3"/>
</dbReference>
<keyword evidence="2" id="KW-1185">Reference proteome</keyword>
<proteinExistence type="predicted"/>
<reference evidence="2" key="1">
    <citation type="journal article" date="2023" name="bioRxiv">
        <title>Complete genome of the Medicago anthracnose fungus, Colletotrichum destructivum, reveals a mini-chromosome-like region within a core chromosome.</title>
        <authorList>
            <person name="Lapalu N."/>
            <person name="Simon A."/>
            <person name="Lu A."/>
            <person name="Plaumann P.-L."/>
            <person name="Amselem J."/>
            <person name="Pigne S."/>
            <person name="Auger A."/>
            <person name="Koch C."/>
            <person name="Dallery J.-F."/>
            <person name="O'Connell R.J."/>
        </authorList>
    </citation>
    <scope>NUCLEOTIDE SEQUENCE [LARGE SCALE GENOMIC DNA]</scope>
    <source>
        <strain evidence="2">CBS 520.97</strain>
    </source>
</reference>
<evidence type="ECO:0000313" key="2">
    <source>
        <dbReference type="Proteomes" id="UP001322277"/>
    </source>
</evidence>
<dbReference type="KEGG" id="cdet:87941676"/>
<protein>
    <submittedName>
        <fullName evidence="1">Uncharacterized protein</fullName>
    </submittedName>
</protein>
<sequence>MYSLLPPKKGNPDVTKVREHTPAQQLTHFTPAHLNGTLAWRPHLGTRDTAASLTPVPRSWFASPISAASTASTHCIPVTTDRTFKARPSLVFCTTNRSASLSPSAPLNMSASYLNTLPKYFIRCRCSYGTHRYYPARTLVTALALQPTVTHNSPPGSITTGYPPQYGWGQAAAAWPGPEERDAAFPFQGALDAGDSFLRWQSREERTPPTPNMS</sequence>